<protein>
    <recommendedName>
        <fullName evidence="2">valine--tRNA ligase</fullName>
        <ecNumber evidence="2">6.1.1.9</ecNumber>
    </recommendedName>
    <alternativeName>
        <fullName evidence="8">Valyl-tRNA synthetase</fullName>
    </alternativeName>
</protein>
<dbReference type="PANTHER" id="PTHR11946:SF109">
    <property type="entry name" value="VALINE--TRNA LIGASE"/>
    <property type="match status" value="1"/>
</dbReference>
<dbReference type="AlphaFoldDB" id="A0A401TZZ2"/>
<evidence type="ECO:0000256" key="3">
    <source>
        <dbReference type="ARBA" id="ARBA00022598"/>
    </source>
</evidence>
<evidence type="ECO:0000256" key="4">
    <source>
        <dbReference type="ARBA" id="ARBA00022741"/>
    </source>
</evidence>
<evidence type="ECO:0000256" key="8">
    <source>
        <dbReference type="ARBA" id="ARBA00029936"/>
    </source>
</evidence>
<evidence type="ECO:0000256" key="6">
    <source>
        <dbReference type="ARBA" id="ARBA00022917"/>
    </source>
</evidence>
<dbReference type="SUPFAM" id="SSF47323">
    <property type="entry name" value="Anticodon-binding domain of a subclass of class I aminoacyl-tRNA synthetases"/>
    <property type="match status" value="1"/>
</dbReference>
<evidence type="ECO:0000256" key="2">
    <source>
        <dbReference type="ARBA" id="ARBA00013169"/>
    </source>
</evidence>
<proteinExistence type="inferred from homology"/>
<dbReference type="GO" id="GO:0004832">
    <property type="term" value="F:valine-tRNA ligase activity"/>
    <property type="evidence" value="ECO:0007669"/>
    <property type="project" value="UniProtKB-EC"/>
</dbReference>
<gene>
    <name evidence="10" type="ORF">chiPu_0032255</name>
</gene>
<dbReference type="GO" id="GO:0005829">
    <property type="term" value="C:cytosol"/>
    <property type="evidence" value="ECO:0007669"/>
    <property type="project" value="TreeGrafter"/>
</dbReference>
<accession>A0A401TZZ2</accession>
<dbReference type="EC" id="6.1.1.9" evidence="2"/>
<name>A0A401TZZ2_CHIPU</name>
<keyword evidence="4" id="KW-0547">Nucleotide-binding</keyword>
<sequence length="94" mass="10520">MSLLCLLRQTPVPPPLRQECLKPVFVGTDEEAVSVAQNVLYTCLDTGLRLLSPFMPFVTEELYQRLPRRSAQDPPSISVTPYPESEERACACLP</sequence>
<dbReference type="GO" id="GO:0006438">
    <property type="term" value="P:valyl-tRNA aminoacylation"/>
    <property type="evidence" value="ECO:0007669"/>
    <property type="project" value="InterPro"/>
</dbReference>
<keyword evidence="5" id="KW-0067">ATP-binding</keyword>
<evidence type="ECO:0000259" key="9">
    <source>
        <dbReference type="Pfam" id="PF08264"/>
    </source>
</evidence>
<keyword evidence="11" id="KW-1185">Reference proteome</keyword>
<reference evidence="10 11" key="1">
    <citation type="journal article" date="2018" name="Nat. Ecol. Evol.">
        <title>Shark genomes provide insights into elasmobranch evolution and the origin of vertebrates.</title>
        <authorList>
            <person name="Hara Y"/>
            <person name="Yamaguchi K"/>
            <person name="Onimaru K"/>
            <person name="Kadota M"/>
            <person name="Koyanagi M"/>
            <person name="Keeley SD"/>
            <person name="Tatsumi K"/>
            <person name="Tanaka K"/>
            <person name="Motone F"/>
            <person name="Kageyama Y"/>
            <person name="Nozu R"/>
            <person name="Adachi N"/>
            <person name="Nishimura O"/>
            <person name="Nakagawa R"/>
            <person name="Tanegashima C"/>
            <person name="Kiyatake I"/>
            <person name="Matsumoto R"/>
            <person name="Murakumo K"/>
            <person name="Nishida K"/>
            <person name="Terakita A"/>
            <person name="Kuratani S"/>
            <person name="Sato K"/>
            <person name="Hyodo S Kuraku.S."/>
        </authorList>
    </citation>
    <scope>NUCLEOTIDE SEQUENCE [LARGE SCALE GENOMIC DNA]</scope>
</reference>
<comment type="caution">
    <text evidence="10">The sequence shown here is derived from an EMBL/GenBank/DDBJ whole genome shotgun (WGS) entry which is preliminary data.</text>
</comment>
<keyword evidence="3" id="KW-0436">Ligase</keyword>
<evidence type="ECO:0000256" key="5">
    <source>
        <dbReference type="ARBA" id="ARBA00022840"/>
    </source>
</evidence>
<dbReference type="PANTHER" id="PTHR11946">
    <property type="entry name" value="VALYL-TRNA SYNTHETASES"/>
    <property type="match status" value="1"/>
</dbReference>
<dbReference type="EMBL" id="BEZZ01231715">
    <property type="protein sequence ID" value="GCC48190.1"/>
    <property type="molecule type" value="Genomic_DNA"/>
</dbReference>
<keyword evidence="6" id="KW-0648">Protein biosynthesis</keyword>
<dbReference type="InterPro" id="IPR009080">
    <property type="entry name" value="tRNAsynth_Ia_anticodon-bd"/>
</dbReference>
<feature type="domain" description="Methionyl/Valyl/Leucyl/Isoleucyl-tRNA synthetase anticodon-binding" evidence="9">
    <location>
        <begin position="20"/>
        <end position="86"/>
    </location>
</feature>
<dbReference type="OrthoDB" id="629407at2759"/>
<dbReference type="Gene3D" id="1.10.730.10">
    <property type="entry name" value="Isoleucyl-tRNA Synthetase, Domain 1"/>
    <property type="match status" value="1"/>
</dbReference>
<evidence type="ECO:0000256" key="7">
    <source>
        <dbReference type="ARBA" id="ARBA00023146"/>
    </source>
</evidence>
<organism evidence="10 11">
    <name type="scientific">Chiloscyllium punctatum</name>
    <name type="common">Brownbanded bambooshark</name>
    <name type="synonym">Hemiscyllium punctatum</name>
    <dbReference type="NCBI Taxonomy" id="137246"/>
    <lineage>
        <taxon>Eukaryota</taxon>
        <taxon>Metazoa</taxon>
        <taxon>Chordata</taxon>
        <taxon>Craniata</taxon>
        <taxon>Vertebrata</taxon>
        <taxon>Chondrichthyes</taxon>
        <taxon>Elasmobranchii</taxon>
        <taxon>Galeomorphii</taxon>
        <taxon>Galeoidea</taxon>
        <taxon>Orectolobiformes</taxon>
        <taxon>Hemiscylliidae</taxon>
        <taxon>Chiloscyllium</taxon>
    </lineage>
</organism>
<evidence type="ECO:0000313" key="11">
    <source>
        <dbReference type="Proteomes" id="UP000287033"/>
    </source>
</evidence>
<keyword evidence="7" id="KW-0030">Aminoacyl-tRNA synthetase</keyword>
<dbReference type="GO" id="GO:0005524">
    <property type="term" value="F:ATP binding"/>
    <property type="evidence" value="ECO:0007669"/>
    <property type="project" value="UniProtKB-KW"/>
</dbReference>
<dbReference type="InterPro" id="IPR002303">
    <property type="entry name" value="Valyl-tRNA_ligase"/>
</dbReference>
<dbReference type="STRING" id="137246.A0A401TZZ2"/>
<evidence type="ECO:0000313" key="10">
    <source>
        <dbReference type="EMBL" id="GCC48190.1"/>
    </source>
</evidence>
<dbReference type="Pfam" id="PF08264">
    <property type="entry name" value="Anticodon_1"/>
    <property type="match status" value="1"/>
</dbReference>
<dbReference type="InterPro" id="IPR013155">
    <property type="entry name" value="M/V/L/I-tRNA-synth_anticd-bd"/>
</dbReference>
<evidence type="ECO:0000256" key="1">
    <source>
        <dbReference type="ARBA" id="ARBA00005594"/>
    </source>
</evidence>
<comment type="similarity">
    <text evidence="1">Belongs to the class-I aminoacyl-tRNA synthetase family.</text>
</comment>
<dbReference type="Proteomes" id="UP000287033">
    <property type="component" value="Unassembled WGS sequence"/>
</dbReference>